<dbReference type="SMART" id="SM00861">
    <property type="entry name" value="Transket_pyr"/>
    <property type="match status" value="1"/>
</dbReference>
<dbReference type="GO" id="GO:0016624">
    <property type="term" value="F:oxidoreductase activity, acting on the aldehyde or oxo group of donors, disulfide as acceptor"/>
    <property type="evidence" value="ECO:0007669"/>
    <property type="project" value="InterPro"/>
</dbReference>
<dbReference type="InterPro" id="IPR029061">
    <property type="entry name" value="THDP-binding"/>
</dbReference>
<accession>A0A5C6ZXR4</accession>
<dbReference type="InterPro" id="IPR033248">
    <property type="entry name" value="Transketolase_C"/>
</dbReference>
<comment type="caution">
    <text evidence="6">The sequence shown here is derived from an EMBL/GenBank/DDBJ whole genome shotgun (WGS) entry which is preliminary data.</text>
</comment>
<dbReference type="Proteomes" id="UP000321367">
    <property type="component" value="Unassembled WGS sequence"/>
</dbReference>
<evidence type="ECO:0000256" key="1">
    <source>
        <dbReference type="ARBA" id="ARBA00001964"/>
    </source>
</evidence>
<keyword evidence="3" id="KW-0560">Oxidoreductase</keyword>
<dbReference type="EMBL" id="VORY01000006">
    <property type="protein sequence ID" value="TXD94142.1"/>
    <property type="molecule type" value="Genomic_DNA"/>
</dbReference>
<dbReference type="CDD" id="cd02000">
    <property type="entry name" value="TPP_E1_PDC_ADC_BCADC"/>
    <property type="match status" value="1"/>
</dbReference>
<dbReference type="FunFam" id="3.40.50.970:FF:000001">
    <property type="entry name" value="Pyruvate dehydrogenase E1 beta subunit"/>
    <property type="match status" value="1"/>
</dbReference>
<name>A0A5C6ZXR4_9FLAO</name>
<reference evidence="6 7" key="1">
    <citation type="submission" date="2019-08" db="EMBL/GenBank/DDBJ databases">
        <title>Genome sequence of Gillisia hiemivivida IC154 (type strain).</title>
        <authorList>
            <person name="Bowman J.P."/>
        </authorList>
    </citation>
    <scope>NUCLEOTIDE SEQUENCE [LARGE SCALE GENOMIC DNA]</scope>
    <source>
        <strain evidence="6 7">IC154</strain>
    </source>
</reference>
<dbReference type="RefSeq" id="WP_146931779.1">
    <property type="nucleotide sequence ID" value="NZ_CBCSHZ010000005.1"/>
</dbReference>
<evidence type="ECO:0000313" key="6">
    <source>
        <dbReference type="EMBL" id="TXD94142.1"/>
    </source>
</evidence>
<dbReference type="SUPFAM" id="SSF52922">
    <property type="entry name" value="TK C-terminal domain-like"/>
    <property type="match status" value="1"/>
</dbReference>
<dbReference type="InterPro" id="IPR005475">
    <property type="entry name" value="Transketolase-like_Pyr-bd"/>
</dbReference>
<comment type="cofactor">
    <cofactor evidence="1">
        <name>thiamine diphosphate</name>
        <dbReference type="ChEBI" id="CHEBI:58937"/>
    </cofactor>
</comment>
<dbReference type="PANTHER" id="PTHR43257:SF2">
    <property type="entry name" value="PYRUVATE DEHYDROGENASE E1 COMPONENT SUBUNIT BETA"/>
    <property type="match status" value="1"/>
</dbReference>
<dbReference type="Pfam" id="PF00676">
    <property type="entry name" value="E1_dh"/>
    <property type="match status" value="1"/>
</dbReference>
<protein>
    <submittedName>
        <fullName evidence="6">Dehydrogenase</fullName>
    </submittedName>
</protein>
<evidence type="ECO:0000256" key="2">
    <source>
        <dbReference type="ARBA" id="ARBA00003906"/>
    </source>
</evidence>
<dbReference type="InterPro" id="IPR001017">
    <property type="entry name" value="DH_E1"/>
</dbReference>
<gene>
    <name evidence="6" type="ORF">ES724_07705</name>
</gene>
<dbReference type="CDD" id="cd07036">
    <property type="entry name" value="TPP_PYR_E1-PDHc-beta_like"/>
    <property type="match status" value="1"/>
</dbReference>
<organism evidence="6 7">
    <name type="scientific">Gillisia hiemivivida</name>
    <dbReference type="NCBI Taxonomy" id="291190"/>
    <lineage>
        <taxon>Bacteria</taxon>
        <taxon>Pseudomonadati</taxon>
        <taxon>Bacteroidota</taxon>
        <taxon>Flavobacteriia</taxon>
        <taxon>Flavobacteriales</taxon>
        <taxon>Flavobacteriaceae</taxon>
        <taxon>Gillisia</taxon>
    </lineage>
</organism>
<dbReference type="Pfam" id="PF02780">
    <property type="entry name" value="Transketolase_C"/>
    <property type="match status" value="1"/>
</dbReference>
<sequence length="668" mass="75182">MKPATTEFTPINFQNTNLPDSTLLKLYRGMLKPRLIEEKMLILIRQGKVSKWFSGIGQEAISIGVTMAMQEDEYILPMHRNLGVFTAREIPLFRLFSQWQGKANGFTKGRDRSFHFGTQEFKIVGMISHLGPQLGVADGIALAHKLKNENKLTAVFTGEGGTSEGDFHEALNIASVWDLPVLFCVENNGYGLSTPSSEQYRCKDIIDRGIGYGMEAHQIDGNNILEVFTKVSEIAESVRENPRPVLLEFITFRMRGHEEASGTKYVPDELMNEWAAKDPISNFKEFLIENNILTEEVNNGYIKEIKAEIDENLQLAFDEEIIVSSESEELNDVYQNFEYQNFEENKEVKNIRFIDAIAEGLKQSMQQHKDLVLMGQDIADYGGVFKITENSLHDFGKDRVRNTPICESGIVAAAMGLSIKGIKSMVEMQFADFVSSGFNPIVNYLAKVHYRWNQQADVVIRMPCGAGVGAGPFHSQTNEAWFTKTPGLKVVYPAFPKDAKGLLNTAFNDPNPVLFFEHKALYRSIRQEVPTNYYTIPFGKAAFLQEGNEVSIVTYGAAVHWAMEALLDFPDLSVDLIDLRTLQPMDIETVFNSVKKTGRVLIINEDSIFGSIASDIAAQIAEGCFEYLDAPIMRLGSMETPIPFTQNLENQYLPKNRINEKLKELIAY</sequence>
<dbReference type="Gene3D" id="3.40.50.970">
    <property type="match status" value="2"/>
</dbReference>
<dbReference type="InterPro" id="IPR009014">
    <property type="entry name" value="Transketo_C/PFOR_II"/>
</dbReference>
<dbReference type="AlphaFoldDB" id="A0A5C6ZXR4"/>
<evidence type="ECO:0000256" key="4">
    <source>
        <dbReference type="ARBA" id="ARBA00023052"/>
    </source>
</evidence>
<dbReference type="OrthoDB" id="9771835at2"/>
<dbReference type="SUPFAM" id="SSF52518">
    <property type="entry name" value="Thiamin diphosphate-binding fold (THDP-binding)"/>
    <property type="match status" value="2"/>
</dbReference>
<dbReference type="PANTHER" id="PTHR43257">
    <property type="entry name" value="PYRUVATE DEHYDROGENASE E1 COMPONENT BETA SUBUNIT"/>
    <property type="match status" value="1"/>
</dbReference>
<dbReference type="Pfam" id="PF02779">
    <property type="entry name" value="Transket_pyr"/>
    <property type="match status" value="1"/>
</dbReference>
<dbReference type="Gene3D" id="3.40.50.920">
    <property type="match status" value="1"/>
</dbReference>
<dbReference type="FunFam" id="3.40.50.920:FF:000001">
    <property type="entry name" value="Pyruvate dehydrogenase E1 beta subunit"/>
    <property type="match status" value="1"/>
</dbReference>
<proteinExistence type="predicted"/>
<feature type="domain" description="Transketolase-like pyrimidine-binding" evidence="5">
    <location>
        <begin position="351"/>
        <end position="524"/>
    </location>
</feature>
<comment type="function">
    <text evidence="2">E1 component of the 2-oxoglutarate dehydrogenase (OGDH) complex which catalyzes the decarboxylation of 2-oxoglutarate, the first step in the conversion of 2-oxoglutarate to succinyl-CoA and CO(2).</text>
</comment>
<evidence type="ECO:0000256" key="3">
    <source>
        <dbReference type="ARBA" id="ARBA00023002"/>
    </source>
</evidence>
<evidence type="ECO:0000259" key="5">
    <source>
        <dbReference type="SMART" id="SM00861"/>
    </source>
</evidence>
<keyword evidence="7" id="KW-1185">Reference proteome</keyword>
<evidence type="ECO:0000313" key="7">
    <source>
        <dbReference type="Proteomes" id="UP000321367"/>
    </source>
</evidence>
<keyword evidence="4" id="KW-0786">Thiamine pyrophosphate</keyword>